<evidence type="ECO:0000313" key="1">
    <source>
        <dbReference type="EMBL" id="VDN50402.1"/>
    </source>
</evidence>
<dbReference type="WBParaSite" id="DME_0000401101-mRNA-1">
    <property type="protein sequence ID" value="DME_0000401101-mRNA-1"/>
    <property type="gene ID" value="DME_0000401101"/>
</dbReference>
<sequence>MEVRGQIVCGYRAYLRREPVVVQISFVERNEYHLMNETKVKDYGFFKIFGELEHVVPTQFALTFKHTCVDGKYNPKCNVTSSLILAKQLLGTMVEIGVINLNLLIDNRKINCKN</sequence>
<evidence type="ECO:0000313" key="2">
    <source>
        <dbReference type="Proteomes" id="UP000038040"/>
    </source>
</evidence>
<gene>
    <name evidence="1" type="ORF">DME_LOCUS375</name>
</gene>
<proteinExistence type="predicted"/>
<dbReference type="Proteomes" id="UP000038040">
    <property type="component" value="Unplaced"/>
</dbReference>
<reference evidence="1 3" key="2">
    <citation type="submission" date="2018-11" db="EMBL/GenBank/DDBJ databases">
        <authorList>
            <consortium name="Pathogen Informatics"/>
        </authorList>
    </citation>
    <scope>NUCLEOTIDE SEQUENCE [LARGE SCALE GENOMIC DNA]</scope>
</reference>
<keyword evidence="3" id="KW-1185">Reference proteome</keyword>
<organism evidence="2 4">
    <name type="scientific">Dracunculus medinensis</name>
    <name type="common">Guinea worm</name>
    <dbReference type="NCBI Taxonomy" id="318479"/>
    <lineage>
        <taxon>Eukaryota</taxon>
        <taxon>Metazoa</taxon>
        <taxon>Ecdysozoa</taxon>
        <taxon>Nematoda</taxon>
        <taxon>Chromadorea</taxon>
        <taxon>Rhabditida</taxon>
        <taxon>Spirurina</taxon>
        <taxon>Dracunculoidea</taxon>
        <taxon>Dracunculidae</taxon>
        <taxon>Dracunculus</taxon>
    </lineage>
</organism>
<dbReference type="Proteomes" id="UP000274756">
    <property type="component" value="Unassembled WGS sequence"/>
</dbReference>
<reference evidence="4" key="1">
    <citation type="submission" date="2017-02" db="UniProtKB">
        <authorList>
            <consortium name="WormBaseParasite"/>
        </authorList>
    </citation>
    <scope>IDENTIFICATION</scope>
</reference>
<evidence type="ECO:0000313" key="4">
    <source>
        <dbReference type="WBParaSite" id="DME_0000401101-mRNA-1"/>
    </source>
</evidence>
<dbReference type="Gene3D" id="2.60.40.3330">
    <property type="match status" value="1"/>
</dbReference>
<name>A0A0N4UA57_DRAME</name>
<dbReference type="EMBL" id="UYYG01000003">
    <property type="protein sequence ID" value="VDN50402.1"/>
    <property type="molecule type" value="Genomic_DNA"/>
</dbReference>
<accession>A0A0N4UA57</accession>
<evidence type="ECO:0000313" key="3">
    <source>
        <dbReference type="Proteomes" id="UP000274756"/>
    </source>
</evidence>
<dbReference type="InterPro" id="IPR038479">
    <property type="entry name" value="Transthyretin-like_sf"/>
</dbReference>
<protein>
    <submittedName>
        <fullName evidence="4">Transthyretin-like family protein</fullName>
    </submittedName>
</protein>
<dbReference type="AlphaFoldDB" id="A0A0N4UA57"/>